<name>A0AAV0CNZ0_9ASTE</name>
<evidence type="ECO:0000256" key="1">
    <source>
        <dbReference type="SAM" id="SignalP"/>
    </source>
</evidence>
<reference evidence="2" key="1">
    <citation type="submission" date="2022-07" db="EMBL/GenBank/DDBJ databases">
        <authorList>
            <person name="Macas J."/>
            <person name="Novak P."/>
            <person name="Neumann P."/>
        </authorList>
    </citation>
    <scope>NUCLEOTIDE SEQUENCE</scope>
</reference>
<dbReference type="EMBL" id="CAMAPF010000034">
    <property type="protein sequence ID" value="CAH9080059.1"/>
    <property type="molecule type" value="Genomic_DNA"/>
</dbReference>
<comment type="caution">
    <text evidence="2">The sequence shown here is derived from an EMBL/GenBank/DDBJ whole genome shotgun (WGS) entry which is preliminary data.</text>
</comment>
<keyword evidence="1" id="KW-0732">Signal</keyword>
<keyword evidence="3" id="KW-1185">Reference proteome</keyword>
<protein>
    <recommendedName>
        <fullName evidence="4">Glycine-rich protein</fullName>
    </recommendedName>
</protein>
<dbReference type="Proteomes" id="UP001152523">
    <property type="component" value="Unassembled WGS sequence"/>
</dbReference>
<accession>A0AAV0CNZ0</accession>
<evidence type="ECO:0000313" key="2">
    <source>
        <dbReference type="EMBL" id="CAH9080059.1"/>
    </source>
</evidence>
<feature type="signal peptide" evidence="1">
    <location>
        <begin position="1"/>
        <end position="23"/>
    </location>
</feature>
<gene>
    <name evidence="2" type="ORF">CEPIT_LOCUS7186</name>
</gene>
<evidence type="ECO:0008006" key="4">
    <source>
        <dbReference type="Google" id="ProtNLM"/>
    </source>
</evidence>
<evidence type="ECO:0000313" key="3">
    <source>
        <dbReference type="Proteomes" id="UP001152523"/>
    </source>
</evidence>
<dbReference type="AlphaFoldDB" id="A0AAV0CNZ0"/>
<feature type="non-terminal residue" evidence="2">
    <location>
        <position position="107"/>
    </location>
</feature>
<organism evidence="2 3">
    <name type="scientific">Cuscuta epithymum</name>
    <dbReference type="NCBI Taxonomy" id="186058"/>
    <lineage>
        <taxon>Eukaryota</taxon>
        <taxon>Viridiplantae</taxon>
        <taxon>Streptophyta</taxon>
        <taxon>Embryophyta</taxon>
        <taxon>Tracheophyta</taxon>
        <taxon>Spermatophyta</taxon>
        <taxon>Magnoliopsida</taxon>
        <taxon>eudicotyledons</taxon>
        <taxon>Gunneridae</taxon>
        <taxon>Pentapetalae</taxon>
        <taxon>asterids</taxon>
        <taxon>lamiids</taxon>
        <taxon>Solanales</taxon>
        <taxon>Convolvulaceae</taxon>
        <taxon>Cuscuteae</taxon>
        <taxon>Cuscuta</taxon>
        <taxon>Cuscuta subgen. Cuscuta</taxon>
    </lineage>
</organism>
<proteinExistence type="predicted"/>
<feature type="chain" id="PRO_5043460184" description="Glycine-rich protein" evidence="1">
    <location>
        <begin position="24"/>
        <end position="107"/>
    </location>
</feature>
<sequence length="107" mass="10406">MARHRVLNTIFFFVWLSIGICSAARTLLNLDVGSVRPKYDAGGHGVVDVKSSGYAGGAEGGVEVSGTGYGGGGGGGKGGGYDEVGNNYGYGSGEGASGGYGGGGHVG</sequence>